<accession>A0A9N9NMR2</accession>
<evidence type="ECO:0000313" key="1">
    <source>
        <dbReference type="EMBL" id="CAG8745753.1"/>
    </source>
</evidence>
<comment type="caution">
    <text evidence="1">The sequence shown here is derived from an EMBL/GenBank/DDBJ whole genome shotgun (WGS) entry which is preliminary data.</text>
</comment>
<dbReference type="OrthoDB" id="2311267at2759"/>
<proteinExistence type="predicted"/>
<sequence length="79" mass="9088">MERFYEQQLLNIAHKCPGYLQNARRFLCTEWKTVDANLIQKTEVENKFLVSSTRQNSLFYTVNTAIETCTCLIGINGAP</sequence>
<dbReference type="EMBL" id="CAJVPY010014294">
    <property type="protein sequence ID" value="CAG8745753.1"/>
    <property type="molecule type" value="Genomic_DNA"/>
</dbReference>
<reference evidence="1" key="1">
    <citation type="submission" date="2021-06" db="EMBL/GenBank/DDBJ databases">
        <authorList>
            <person name="Kallberg Y."/>
            <person name="Tangrot J."/>
            <person name="Rosling A."/>
        </authorList>
    </citation>
    <scope>NUCLEOTIDE SEQUENCE</scope>
    <source>
        <strain evidence="1">MA453B</strain>
    </source>
</reference>
<organism evidence="1 2">
    <name type="scientific">Dentiscutata erythropus</name>
    <dbReference type="NCBI Taxonomy" id="1348616"/>
    <lineage>
        <taxon>Eukaryota</taxon>
        <taxon>Fungi</taxon>
        <taxon>Fungi incertae sedis</taxon>
        <taxon>Mucoromycota</taxon>
        <taxon>Glomeromycotina</taxon>
        <taxon>Glomeromycetes</taxon>
        <taxon>Diversisporales</taxon>
        <taxon>Gigasporaceae</taxon>
        <taxon>Dentiscutata</taxon>
    </lineage>
</organism>
<dbReference type="Proteomes" id="UP000789405">
    <property type="component" value="Unassembled WGS sequence"/>
</dbReference>
<protein>
    <submittedName>
        <fullName evidence="1">6886_t:CDS:1</fullName>
    </submittedName>
</protein>
<dbReference type="AlphaFoldDB" id="A0A9N9NMR2"/>
<feature type="non-terminal residue" evidence="1">
    <location>
        <position position="79"/>
    </location>
</feature>
<keyword evidence="2" id="KW-1185">Reference proteome</keyword>
<name>A0A9N9NMR2_9GLOM</name>
<evidence type="ECO:0000313" key="2">
    <source>
        <dbReference type="Proteomes" id="UP000789405"/>
    </source>
</evidence>
<gene>
    <name evidence="1" type="ORF">DERYTH_LOCUS16420</name>
</gene>